<dbReference type="AlphaFoldDB" id="A0A6P1GSR3"/>
<accession>A0A6P1GSR3</accession>
<evidence type="ECO:0008006" key="3">
    <source>
        <dbReference type="Google" id="ProtNLM"/>
    </source>
</evidence>
<keyword evidence="1" id="KW-0614">Plasmid</keyword>
<reference evidence="1 2" key="1">
    <citation type="submission" date="2019-12" db="EMBL/GenBank/DDBJ databases">
        <title>Functional and genomic insights into the Sphingobium yanoikuyae YC-JY1, a bacterium efficiently degrading bisphenol A.</title>
        <authorList>
            <person name="Jia Y."/>
            <person name="Li X."/>
            <person name="Wang J."/>
            <person name="Eltoukhy A."/>
            <person name="Lamraoui I."/>
            <person name="Yan Y."/>
        </authorList>
    </citation>
    <scope>NUCLEOTIDE SEQUENCE [LARGE SCALE GENOMIC DNA]</scope>
    <source>
        <strain evidence="1 2">YC-JY1</strain>
        <plasmid evidence="1 2">unnamed4</plasmid>
    </source>
</reference>
<gene>
    <name evidence="1" type="ORF">GS397_27515</name>
</gene>
<dbReference type="PROSITE" id="PS51257">
    <property type="entry name" value="PROKAR_LIPOPROTEIN"/>
    <property type="match status" value="1"/>
</dbReference>
<geneLocation type="plasmid" evidence="1 2">
    <name>unnamed4</name>
</geneLocation>
<evidence type="ECO:0000313" key="1">
    <source>
        <dbReference type="EMBL" id="QHD70852.1"/>
    </source>
</evidence>
<name>A0A6P1GSR3_SPHYA</name>
<dbReference type="Proteomes" id="UP000464086">
    <property type="component" value="Plasmid unnamed4"/>
</dbReference>
<dbReference type="EMBL" id="CP047222">
    <property type="protein sequence ID" value="QHD70852.1"/>
    <property type="molecule type" value="Genomic_DNA"/>
</dbReference>
<protein>
    <recommendedName>
        <fullName evidence="3">Lipoprotein</fullName>
    </recommendedName>
</protein>
<dbReference type="RefSeq" id="WP_139181340.1">
    <property type="nucleotide sequence ID" value="NZ_CP047222.1"/>
</dbReference>
<proteinExistence type="predicted"/>
<sequence length="107" mass="11285">MKALVSAALLGVLTLGGCGQGDESQYLGKWVSAKNERRSLEIVENGDAYLVKITNPRSGGKTQTDSFPATVSDGMMTFSFGLGEMNLAVDKSTGHLTGAGEDFVRPK</sequence>
<organism evidence="1 2">
    <name type="scientific">Sphingobium yanoikuyae</name>
    <name type="common">Sphingomonas yanoikuyae</name>
    <dbReference type="NCBI Taxonomy" id="13690"/>
    <lineage>
        <taxon>Bacteria</taxon>
        <taxon>Pseudomonadati</taxon>
        <taxon>Pseudomonadota</taxon>
        <taxon>Alphaproteobacteria</taxon>
        <taxon>Sphingomonadales</taxon>
        <taxon>Sphingomonadaceae</taxon>
        <taxon>Sphingobium</taxon>
    </lineage>
</organism>
<evidence type="ECO:0000313" key="2">
    <source>
        <dbReference type="Proteomes" id="UP000464086"/>
    </source>
</evidence>